<feature type="domain" description="Glycosyl hydrolases family 39 N-terminal catalytic" evidence="5">
    <location>
        <begin position="39"/>
        <end position="536"/>
    </location>
</feature>
<dbReference type="InterPro" id="IPR051923">
    <property type="entry name" value="Glycosyl_Hydrolase_39"/>
</dbReference>
<name>A0ABW4QRG0_9BACT</name>
<dbReference type="InterPro" id="IPR049166">
    <property type="entry name" value="GH39_cat"/>
</dbReference>
<keyword evidence="4" id="KW-0732">Signal</keyword>
<dbReference type="SUPFAM" id="SSF51011">
    <property type="entry name" value="Glycosyl hydrolase domain"/>
    <property type="match status" value="1"/>
</dbReference>
<proteinExistence type="inferred from homology"/>
<dbReference type="PANTHER" id="PTHR12631">
    <property type="entry name" value="ALPHA-L-IDURONIDASE"/>
    <property type="match status" value="1"/>
</dbReference>
<dbReference type="PRINTS" id="PR00745">
    <property type="entry name" value="GLHYDRLASE39"/>
</dbReference>
<evidence type="ECO:0000313" key="6">
    <source>
        <dbReference type="EMBL" id="MFD1872162.1"/>
    </source>
</evidence>
<feature type="signal peptide" evidence="4">
    <location>
        <begin position="1"/>
        <end position="29"/>
    </location>
</feature>
<reference evidence="7" key="1">
    <citation type="journal article" date="2019" name="Int. J. Syst. Evol. Microbiol.">
        <title>The Global Catalogue of Microorganisms (GCM) 10K type strain sequencing project: providing services to taxonomists for standard genome sequencing and annotation.</title>
        <authorList>
            <consortium name="The Broad Institute Genomics Platform"/>
            <consortium name="The Broad Institute Genome Sequencing Center for Infectious Disease"/>
            <person name="Wu L."/>
            <person name="Ma J."/>
        </authorList>
    </citation>
    <scope>NUCLEOTIDE SEQUENCE [LARGE SCALE GENOMIC DNA]</scope>
    <source>
        <strain evidence="7">CGMCC 1.15795</strain>
    </source>
</reference>
<protein>
    <submittedName>
        <fullName evidence="6">Beta-xylosidase</fullName>
    </submittedName>
</protein>
<dbReference type="RefSeq" id="WP_382312544.1">
    <property type="nucleotide sequence ID" value="NZ_JBHUFD010000002.1"/>
</dbReference>
<accession>A0ABW4QRG0</accession>
<evidence type="ECO:0000313" key="7">
    <source>
        <dbReference type="Proteomes" id="UP001597197"/>
    </source>
</evidence>
<comment type="caution">
    <text evidence="6">The sequence shown here is derived from an EMBL/GenBank/DDBJ whole genome shotgun (WGS) entry which is preliminary data.</text>
</comment>
<dbReference type="Gene3D" id="3.20.20.80">
    <property type="entry name" value="Glycosidases"/>
    <property type="match status" value="1"/>
</dbReference>
<evidence type="ECO:0000256" key="2">
    <source>
        <dbReference type="ARBA" id="ARBA00022801"/>
    </source>
</evidence>
<keyword evidence="2" id="KW-0378">Hydrolase</keyword>
<dbReference type="Gene3D" id="2.60.40.1500">
    <property type="entry name" value="Glycosyl hydrolase domain, family 39"/>
    <property type="match status" value="1"/>
</dbReference>
<evidence type="ECO:0000256" key="3">
    <source>
        <dbReference type="ARBA" id="ARBA00023295"/>
    </source>
</evidence>
<evidence type="ECO:0000259" key="5">
    <source>
        <dbReference type="Pfam" id="PF01229"/>
    </source>
</evidence>
<organism evidence="6 7">
    <name type="scientific">Hymenobacter bucti</name>
    <dbReference type="NCBI Taxonomy" id="1844114"/>
    <lineage>
        <taxon>Bacteria</taxon>
        <taxon>Pseudomonadati</taxon>
        <taxon>Bacteroidota</taxon>
        <taxon>Cytophagia</taxon>
        <taxon>Cytophagales</taxon>
        <taxon>Hymenobacteraceae</taxon>
        <taxon>Hymenobacter</taxon>
    </lineage>
</organism>
<dbReference type="InterPro" id="IPR017853">
    <property type="entry name" value="GH"/>
</dbReference>
<keyword evidence="7" id="KW-1185">Reference proteome</keyword>
<dbReference type="SUPFAM" id="SSF51445">
    <property type="entry name" value="(Trans)glycosidases"/>
    <property type="match status" value="1"/>
</dbReference>
<dbReference type="PANTHER" id="PTHR12631:SF8">
    <property type="entry name" value="ALPHA-L-IDURONIDASE"/>
    <property type="match status" value="1"/>
</dbReference>
<dbReference type="Pfam" id="PF01229">
    <property type="entry name" value="Glyco_hydro_39"/>
    <property type="match status" value="1"/>
</dbReference>
<evidence type="ECO:0000256" key="4">
    <source>
        <dbReference type="SAM" id="SignalP"/>
    </source>
</evidence>
<dbReference type="Proteomes" id="UP001597197">
    <property type="component" value="Unassembled WGS sequence"/>
</dbReference>
<keyword evidence="3" id="KW-0326">Glycosidase</keyword>
<comment type="similarity">
    <text evidence="1">Belongs to the glycosyl hydrolase 39 family.</text>
</comment>
<sequence>MRFRFFPASIRRWAGFLSGAIALGTPSQAQPTAAAPVPITVDFAKPQGAMQPLWAYFGYDEPNYTTMKDGQQLLTELAALSPAPVYVRVHNMLTTGDGTAAFKWGSTNAYTEDKKGRPVYDWKIVDQIFDSYIQRGMKPIAQLGFMPEALSSHPTPYRHHWKPGDNYNDIYTGWAYPPKDYAKWGELVYQWVKHSVARYGEAEVKTWRWELWNEPNIGYWKGTPEEYQKLFDYSEAAVHRALPAASLGGPETTGPGWDKAAEVLKGFLEHCVRGTNYATGKKGTRLDFVTFHAKGAPKLVDGHVRMNMATQMKDIQTGLAIVASFPELRQLPIILGENDPEGCAACGVQTNPDNAYRNGTMFSSYTAAAYARLYTLADQNQVNLLGAVSWSFEFENQPWFAGFRDLATNGVDKPVLNVFRMLGMMGGQRVAVTNPQALSVADILNQAQNQRPDIGALASVAADGHSAAVLLWNYHNDDLPAPAADLEVALQGLPASQALLQHYRIDQEHSNSYTTWQGLGSPQSPSAAQRATLAQAGQLALLTSPAWISTQQGRAVLHVSLPRQGVSLLRLSW</sequence>
<gene>
    <name evidence="6" type="ORF">ACFSDX_06975</name>
</gene>
<dbReference type="EMBL" id="JBHUFD010000002">
    <property type="protein sequence ID" value="MFD1872162.1"/>
    <property type="molecule type" value="Genomic_DNA"/>
</dbReference>
<evidence type="ECO:0000256" key="1">
    <source>
        <dbReference type="ARBA" id="ARBA00008875"/>
    </source>
</evidence>
<feature type="chain" id="PRO_5046793914" evidence="4">
    <location>
        <begin position="30"/>
        <end position="573"/>
    </location>
</feature>
<dbReference type="InterPro" id="IPR000514">
    <property type="entry name" value="Glyco_hydro_39"/>
</dbReference>